<dbReference type="PANTHER" id="PTHR10272:SF0">
    <property type="entry name" value="PLATELET-ACTIVATING FACTOR ACETYLHYDROLASE"/>
    <property type="match status" value="1"/>
</dbReference>
<dbReference type="Pfam" id="PF12740">
    <property type="entry name" value="PETase"/>
    <property type="match status" value="1"/>
</dbReference>
<sequence length="385" mass="40761">MDKFTAIDRITPYAPELALQQGCSIGVRATMLTLEDQPDVQTGAAAGATRQLPLEIWYPAAPDTPQGGTYDTLLRCGERRAILRGRACRDAPAATGITAPLIVISHGYPGNRFLMVHLAESLARQGYVVAACDHTGSTYDNQSDFGITLLHRPLDQRGVVDGMAAMNGDLGALVDCSSVGVIGYSMGGYGALITGGAGLTTAAVDFSRAPPARLLARHMAGSDTHEASMDPRIKAIMPIGPWGNLYGMWDATGLAGLRVPTLIMAGTADHVSDYEAMRGIFEGATGVERHLLSFAQAGHNAAAPYPAAPESYAVSDTLGWAPFEHYADPVWDTVVMNNIAQHYAAAFFGVHLNGNTGMRAYLGDDFKGFKDGTTAGLRMESLQAI</sequence>
<evidence type="ECO:0000256" key="3">
    <source>
        <dbReference type="ARBA" id="ARBA00023098"/>
    </source>
</evidence>
<evidence type="ECO:0000256" key="2">
    <source>
        <dbReference type="ARBA" id="ARBA00022963"/>
    </source>
</evidence>
<reference evidence="5 6" key="1">
    <citation type="submission" date="2020-08" db="EMBL/GenBank/DDBJ databases">
        <title>Genomic Encyclopedia of Type Strains, Phase IV (KMG-IV): sequencing the most valuable type-strain genomes for metagenomic binning, comparative biology and taxonomic classification.</title>
        <authorList>
            <person name="Goeker M."/>
        </authorList>
    </citation>
    <scope>NUCLEOTIDE SEQUENCE [LARGE SCALE GENOMIC DNA]</scope>
    <source>
        <strain evidence="5 6">DSM 102234</strain>
    </source>
</reference>
<keyword evidence="3" id="KW-0443">Lipid metabolism</keyword>
<dbReference type="EMBL" id="JACIEI010000002">
    <property type="protein sequence ID" value="MBB3993531.1"/>
    <property type="molecule type" value="Genomic_DNA"/>
</dbReference>
<gene>
    <name evidence="5" type="ORF">GGR95_001159</name>
</gene>
<dbReference type="SUPFAM" id="SSF53474">
    <property type="entry name" value="alpha/beta-Hydrolases"/>
    <property type="match status" value="1"/>
</dbReference>
<organism evidence="5 6">
    <name type="scientific">Sulfitobacter undariae</name>
    <dbReference type="NCBI Taxonomy" id="1563671"/>
    <lineage>
        <taxon>Bacteria</taxon>
        <taxon>Pseudomonadati</taxon>
        <taxon>Pseudomonadota</taxon>
        <taxon>Alphaproteobacteria</taxon>
        <taxon>Rhodobacterales</taxon>
        <taxon>Roseobacteraceae</taxon>
        <taxon>Sulfitobacter</taxon>
    </lineage>
</organism>
<keyword evidence="1 5" id="KW-0378">Hydrolase</keyword>
<dbReference type="RefSeq" id="WP_184563668.1">
    <property type="nucleotide sequence ID" value="NZ_JACIEI010000002.1"/>
</dbReference>
<accession>A0A7W6E2G1</accession>
<dbReference type="AlphaFoldDB" id="A0A7W6E2G1"/>
<dbReference type="PANTHER" id="PTHR10272">
    <property type="entry name" value="PLATELET-ACTIVATING FACTOR ACETYLHYDROLASE"/>
    <property type="match status" value="1"/>
</dbReference>
<protein>
    <submittedName>
        <fullName evidence="5">Putative dienelactone hydrolase</fullName>
    </submittedName>
</protein>
<keyword evidence="6" id="KW-1185">Reference proteome</keyword>
<evidence type="ECO:0000256" key="1">
    <source>
        <dbReference type="ARBA" id="ARBA00022801"/>
    </source>
</evidence>
<evidence type="ECO:0000259" key="4">
    <source>
        <dbReference type="Pfam" id="PF12740"/>
    </source>
</evidence>
<dbReference type="GO" id="GO:0003847">
    <property type="term" value="F:1-alkyl-2-acetylglycerophosphocholine esterase activity"/>
    <property type="evidence" value="ECO:0007669"/>
    <property type="project" value="TreeGrafter"/>
</dbReference>
<proteinExistence type="predicted"/>
<dbReference type="InterPro" id="IPR029058">
    <property type="entry name" value="AB_hydrolase_fold"/>
</dbReference>
<dbReference type="InterPro" id="IPR041127">
    <property type="entry name" value="PET_hydrolase/cutinase-like"/>
</dbReference>
<dbReference type="Proteomes" id="UP000530268">
    <property type="component" value="Unassembled WGS sequence"/>
</dbReference>
<dbReference type="Gene3D" id="3.40.50.1820">
    <property type="entry name" value="alpha/beta hydrolase"/>
    <property type="match status" value="1"/>
</dbReference>
<evidence type="ECO:0000313" key="6">
    <source>
        <dbReference type="Proteomes" id="UP000530268"/>
    </source>
</evidence>
<feature type="domain" description="PET hydrolase/cutinase-like" evidence="4">
    <location>
        <begin position="92"/>
        <end position="195"/>
    </location>
</feature>
<keyword evidence="2" id="KW-0442">Lipid degradation</keyword>
<evidence type="ECO:0000313" key="5">
    <source>
        <dbReference type="EMBL" id="MBB3993531.1"/>
    </source>
</evidence>
<dbReference type="GO" id="GO:0016042">
    <property type="term" value="P:lipid catabolic process"/>
    <property type="evidence" value="ECO:0007669"/>
    <property type="project" value="UniProtKB-KW"/>
</dbReference>
<comment type="caution">
    <text evidence="5">The sequence shown here is derived from an EMBL/GenBank/DDBJ whole genome shotgun (WGS) entry which is preliminary data.</text>
</comment>
<name>A0A7W6E2G1_9RHOB</name>